<keyword evidence="1" id="KW-0472">Membrane</keyword>
<evidence type="ECO:0000313" key="3">
    <source>
        <dbReference type="Proteomes" id="UP000621455"/>
    </source>
</evidence>
<keyword evidence="1" id="KW-1133">Transmembrane helix</keyword>
<dbReference type="Proteomes" id="UP000621455">
    <property type="component" value="Unassembled WGS sequence"/>
</dbReference>
<dbReference type="RefSeq" id="WP_167090234.1">
    <property type="nucleotide sequence ID" value="NZ_WHJG01000031.1"/>
</dbReference>
<name>A0ABX0NJU7_9BURK</name>
<reference evidence="2 3" key="1">
    <citation type="submission" date="2019-10" db="EMBL/GenBank/DDBJ databases">
        <title>Taxonomy of Antarctic Massilia spp.: description of Massilia rubra sp. nov., Massilia aquatica sp. nov., Massilia mucilaginosa sp. nov., Massilia frigida sp. nov. isolated from streams, lakes and regoliths.</title>
        <authorList>
            <person name="Holochova P."/>
            <person name="Sedlacek I."/>
            <person name="Kralova S."/>
            <person name="Maslanova I."/>
            <person name="Busse H.-J."/>
            <person name="Stankova E."/>
            <person name="Vrbovska V."/>
            <person name="Kovarovic V."/>
            <person name="Bartak M."/>
            <person name="Svec P."/>
            <person name="Pantucek R."/>
        </authorList>
    </citation>
    <scope>NUCLEOTIDE SEQUENCE [LARGE SCALE GENOMIC DNA]</scope>
    <source>
        <strain evidence="2 3">CCM 8695</strain>
    </source>
</reference>
<organism evidence="2 3">
    <name type="scientific">Massilia frigida</name>
    <dbReference type="NCBI Taxonomy" id="2609281"/>
    <lineage>
        <taxon>Bacteria</taxon>
        <taxon>Pseudomonadati</taxon>
        <taxon>Pseudomonadota</taxon>
        <taxon>Betaproteobacteria</taxon>
        <taxon>Burkholderiales</taxon>
        <taxon>Oxalobacteraceae</taxon>
        <taxon>Telluria group</taxon>
        <taxon>Massilia</taxon>
    </lineage>
</organism>
<gene>
    <name evidence="2" type="ORF">F2P44_24055</name>
</gene>
<sequence>MTDEDQPPPSRRRVPTSVLLAGLTLLPALMAVFGGALSAAGGYVAGVLVAAMSRKHGDLFDTSLAPQIGAAIGVVFFVFAFIYQYLTRQR</sequence>
<protein>
    <submittedName>
        <fullName evidence="2">Uncharacterized protein</fullName>
    </submittedName>
</protein>
<comment type="caution">
    <text evidence="2">The sequence shown here is derived from an EMBL/GenBank/DDBJ whole genome shotgun (WGS) entry which is preliminary data.</text>
</comment>
<keyword evidence="1" id="KW-0812">Transmembrane</keyword>
<evidence type="ECO:0000313" key="2">
    <source>
        <dbReference type="EMBL" id="NHZ82330.1"/>
    </source>
</evidence>
<feature type="transmembrane region" description="Helical" evidence="1">
    <location>
        <begin position="64"/>
        <end position="86"/>
    </location>
</feature>
<evidence type="ECO:0000256" key="1">
    <source>
        <dbReference type="SAM" id="Phobius"/>
    </source>
</evidence>
<keyword evidence="3" id="KW-1185">Reference proteome</keyword>
<proteinExistence type="predicted"/>
<feature type="transmembrane region" description="Helical" evidence="1">
    <location>
        <begin position="18"/>
        <end position="44"/>
    </location>
</feature>
<accession>A0ABX0NJU7</accession>
<dbReference type="EMBL" id="WHJG01000031">
    <property type="protein sequence ID" value="NHZ82330.1"/>
    <property type="molecule type" value="Genomic_DNA"/>
</dbReference>